<dbReference type="GO" id="GO:0005802">
    <property type="term" value="C:trans-Golgi network"/>
    <property type="evidence" value="ECO:0007669"/>
    <property type="project" value="TreeGrafter"/>
</dbReference>
<evidence type="ECO:0000256" key="8">
    <source>
        <dbReference type="ARBA" id="ARBA00023136"/>
    </source>
</evidence>
<evidence type="ECO:0000256" key="4">
    <source>
        <dbReference type="ARBA" id="ARBA00022692"/>
    </source>
</evidence>
<dbReference type="EMBL" id="JAGRRH010000012">
    <property type="protein sequence ID" value="KAG7362073.1"/>
    <property type="molecule type" value="Genomic_DNA"/>
</dbReference>
<dbReference type="GO" id="GO:0005829">
    <property type="term" value="C:cytosol"/>
    <property type="evidence" value="ECO:0007669"/>
    <property type="project" value="GOC"/>
</dbReference>
<keyword evidence="3" id="KW-0813">Transport</keyword>
<feature type="transmembrane region" description="Helical" evidence="9">
    <location>
        <begin position="79"/>
        <end position="98"/>
    </location>
</feature>
<evidence type="ECO:0000256" key="3">
    <source>
        <dbReference type="ARBA" id="ARBA00022448"/>
    </source>
</evidence>
<protein>
    <submittedName>
        <fullName evidence="10">Integral membrane protein S linking to the trans golgi network</fullName>
    </submittedName>
</protein>
<reference evidence="10" key="1">
    <citation type="journal article" date="2021" name="Sci. Rep.">
        <title>Diploid genomic architecture of Nitzschia inconspicua, an elite biomass production diatom.</title>
        <authorList>
            <person name="Oliver A."/>
            <person name="Podell S."/>
            <person name="Pinowska A."/>
            <person name="Traller J.C."/>
            <person name="Smith S.R."/>
            <person name="McClure R."/>
            <person name="Beliaev A."/>
            <person name="Bohutskyi P."/>
            <person name="Hill E.A."/>
            <person name="Rabines A."/>
            <person name="Zheng H."/>
            <person name="Allen L.Z."/>
            <person name="Kuo A."/>
            <person name="Grigoriev I.V."/>
            <person name="Allen A.E."/>
            <person name="Hazlebeck D."/>
            <person name="Allen E.E."/>
        </authorList>
    </citation>
    <scope>NUCLEOTIDE SEQUENCE</scope>
    <source>
        <strain evidence="10">Hildebrandi</strain>
    </source>
</reference>
<comment type="similarity">
    <text evidence="2">Belongs to the SYS1 family.</text>
</comment>
<dbReference type="AlphaFoldDB" id="A0A9K3LI77"/>
<evidence type="ECO:0000313" key="11">
    <source>
        <dbReference type="Proteomes" id="UP000693970"/>
    </source>
</evidence>
<keyword evidence="5" id="KW-0653">Protein transport</keyword>
<evidence type="ECO:0000256" key="1">
    <source>
        <dbReference type="ARBA" id="ARBA00004653"/>
    </source>
</evidence>
<keyword evidence="11" id="KW-1185">Reference proteome</keyword>
<dbReference type="Pfam" id="PF09801">
    <property type="entry name" value="SYS1"/>
    <property type="match status" value="1"/>
</dbReference>
<reference evidence="10" key="2">
    <citation type="submission" date="2021-04" db="EMBL/GenBank/DDBJ databases">
        <authorList>
            <person name="Podell S."/>
        </authorList>
    </citation>
    <scope>NUCLEOTIDE SEQUENCE</scope>
    <source>
        <strain evidence="10">Hildebrandi</strain>
    </source>
</reference>
<comment type="caution">
    <text evidence="10">The sequence shown here is derived from an EMBL/GenBank/DDBJ whole genome shotgun (WGS) entry which is preliminary data.</text>
</comment>
<gene>
    <name evidence="10" type="ORF">IV203_025739</name>
</gene>
<keyword evidence="6 9" id="KW-1133">Transmembrane helix</keyword>
<feature type="transmembrane region" description="Helical" evidence="9">
    <location>
        <begin position="105"/>
        <end position="125"/>
    </location>
</feature>
<evidence type="ECO:0000256" key="6">
    <source>
        <dbReference type="ARBA" id="ARBA00022989"/>
    </source>
</evidence>
<dbReference type="GO" id="GO:0006895">
    <property type="term" value="P:Golgi to endosome transport"/>
    <property type="evidence" value="ECO:0007669"/>
    <property type="project" value="TreeGrafter"/>
</dbReference>
<evidence type="ECO:0000256" key="2">
    <source>
        <dbReference type="ARBA" id="ARBA00008160"/>
    </source>
</evidence>
<feature type="transmembrane region" description="Helical" evidence="9">
    <location>
        <begin position="131"/>
        <end position="151"/>
    </location>
</feature>
<dbReference type="GO" id="GO:0000139">
    <property type="term" value="C:Golgi membrane"/>
    <property type="evidence" value="ECO:0007669"/>
    <property type="project" value="UniProtKB-SubCell"/>
</dbReference>
<evidence type="ECO:0000256" key="7">
    <source>
        <dbReference type="ARBA" id="ARBA00023034"/>
    </source>
</evidence>
<dbReference type="PANTHER" id="PTHR12952">
    <property type="entry name" value="SYS1"/>
    <property type="match status" value="1"/>
</dbReference>
<dbReference type="InterPro" id="IPR019185">
    <property type="entry name" value="Integral_membrane_SYS1-rel"/>
</dbReference>
<sequence length="163" mass="19067">MSGTQRRGGNVSRLRQASMKNFNPRLIFSQIVAMQCFHYLFLGFFFQINRVLYAQPVTIDRMFTDEYLTIFHTRGWPDALAVFMSYAVIGSFLMAIIVEKSKKCLDFSFTLFMVHLVIVCFYDGFPSTWDWWIVHVISMVSMVLLGEYLCAKREMEDIPLLQL</sequence>
<dbReference type="Proteomes" id="UP000693970">
    <property type="component" value="Unassembled WGS sequence"/>
</dbReference>
<organism evidence="10 11">
    <name type="scientific">Nitzschia inconspicua</name>
    <dbReference type="NCBI Taxonomy" id="303405"/>
    <lineage>
        <taxon>Eukaryota</taxon>
        <taxon>Sar</taxon>
        <taxon>Stramenopiles</taxon>
        <taxon>Ochrophyta</taxon>
        <taxon>Bacillariophyta</taxon>
        <taxon>Bacillariophyceae</taxon>
        <taxon>Bacillariophycidae</taxon>
        <taxon>Bacillariales</taxon>
        <taxon>Bacillariaceae</taxon>
        <taxon>Nitzschia</taxon>
    </lineage>
</organism>
<proteinExistence type="inferred from homology"/>
<accession>A0A9K3LI77</accession>
<evidence type="ECO:0000256" key="5">
    <source>
        <dbReference type="ARBA" id="ARBA00022927"/>
    </source>
</evidence>
<dbReference type="OrthoDB" id="542931at2759"/>
<evidence type="ECO:0000256" key="9">
    <source>
        <dbReference type="SAM" id="Phobius"/>
    </source>
</evidence>
<dbReference type="PANTHER" id="PTHR12952:SF0">
    <property type="entry name" value="PROTEIN SYS1 HOMOLOG"/>
    <property type="match status" value="1"/>
</dbReference>
<dbReference type="GO" id="GO:0034067">
    <property type="term" value="P:protein localization to Golgi apparatus"/>
    <property type="evidence" value="ECO:0007669"/>
    <property type="project" value="TreeGrafter"/>
</dbReference>
<evidence type="ECO:0000313" key="10">
    <source>
        <dbReference type="EMBL" id="KAG7362073.1"/>
    </source>
</evidence>
<name>A0A9K3LI77_9STRA</name>
<comment type="subcellular location">
    <subcellularLocation>
        <location evidence="1">Golgi apparatus membrane</location>
        <topology evidence="1">Multi-pass membrane protein</topology>
    </subcellularLocation>
</comment>
<keyword evidence="4 9" id="KW-0812">Transmembrane</keyword>
<keyword evidence="7" id="KW-0333">Golgi apparatus</keyword>
<feature type="transmembrane region" description="Helical" evidence="9">
    <location>
        <begin position="26"/>
        <end position="48"/>
    </location>
</feature>
<keyword evidence="8 9" id="KW-0472">Membrane</keyword>
<dbReference type="GO" id="GO:0043001">
    <property type="term" value="P:Golgi to plasma membrane protein transport"/>
    <property type="evidence" value="ECO:0007669"/>
    <property type="project" value="TreeGrafter"/>
</dbReference>